<dbReference type="PANTHER" id="PTHR18763">
    <property type="entry name" value="WD-REPEAT PROTEIN 18"/>
    <property type="match status" value="1"/>
</dbReference>
<protein>
    <submittedName>
        <fullName evidence="4">OLC1v1023322C1</fullName>
    </submittedName>
</protein>
<evidence type="ECO:0000256" key="1">
    <source>
        <dbReference type="ARBA" id="ARBA00022574"/>
    </source>
</evidence>
<dbReference type="Pfam" id="PF00400">
    <property type="entry name" value="WD40"/>
    <property type="match status" value="3"/>
</dbReference>
<name>A0AAV1BZR6_OLDCO</name>
<reference evidence="4" key="1">
    <citation type="submission" date="2023-03" db="EMBL/GenBank/DDBJ databases">
        <authorList>
            <person name="Julca I."/>
        </authorList>
    </citation>
    <scope>NUCLEOTIDE SEQUENCE</scope>
</reference>
<dbReference type="PANTHER" id="PTHR18763:SF3">
    <property type="entry name" value="OS09G0477800 PROTEIN"/>
    <property type="match status" value="1"/>
</dbReference>
<dbReference type="GO" id="GO:0006364">
    <property type="term" value="P:rRNA processing"/>
    <property type="evidence" value="ECO:0007669"/>
    <property type="project" value="TreeGrafter"/>
</dbReference>
<dbReference type="Gene3D" id="2.130.10.10">
    <property type="entry name" value="YVTN repeat-like/Quinoprotein amine dehydrogenase"/>
    <property type="match status" value="3"/>
</dbReference>
<gene>
    <name evidence="4" type="ORF">OLC1_LOCUS1342</name>
</gene>
<dbReference type="InterPro" id="IPR015943">
    <property type="entry name" value="WD40/YVTN_repeat-like_dom_sf"/>
</dbReference>
<dbReference type="GO" id="GO:0005656">
    <property type="term" value="C:nuclear pre-replicative complex"/>
    <property type="evidence" value="ECO:0007669"/>
    <property type="project" value="TreeGrafter"/>
</dbReference>
<dbReference type="Proteomes" id="UP001161247">
    <property type="component" value="Chromosome 1"/>
</dbReference>
<keyword evidence="2" id="KW-0677">Repeat</keyword>
<feature type="repeat" description="WD" evidence="3">
    <location>
        <begin position="119"/>
        <end position="150"/>
    </location>
</feature>
<evidence type="ECO:0000256" key="3">
    <source>
        <dbReference type="PROSITE-ProRule" id="PRU00221"/>
    </source>
</evidence>
<evidence type="ECO:0000313" key="5">
    <source>
        <dbReference type="Proteomes" id="UP001161247"/>
    </source>
</evidence>
<dbReference type="SMART" id="SM00320">
    <property type="entry name" value="WD40"/>
    <property type="match status" value="4"/>
</dbReference>
<accession>A0AAV1BZR6</accession>
<dbReference type="PROSITE" id="PS50082">
    <property type="entry name" value="WD_REPEATS_2"/>
    <property type="match status" value="2"/>
</dbReference>
<proteinExistence type="predicted"/>
<dbReference type="PROSITE" id="PS00678">
    <property type="entry name" value="WD_REPEATS_1"/>
    <property type="match status" value="1"/>
</dbReference>
<evidence type="ECO:0000256" key="2">
    <source>
        <dbReference type="ARBA" id="ARBA00022737"/>
    </source>
</evidence>
<dbReference type="EMBL" id="OX459118">
    <property type="protein sequence ID" value="CAI9088874.1"/>
    <property type="molecule type" value="Genomic_DNA"/>
</dbReference>
<sequence>MSASLQELLVTGSPDGCITAYDASTGFRAAQFKGSRTPRKGLTLIAKRFIAASHVCPETGNGYIHLYNWWSSTPFYKFPMPEPVAPLLPTPDGSYLLAGGVSGQIHSVSIPSGDVILSVAAHSKPITCLEMNDDGSLIFSGSDDGIISVFALHQLLDYSLSCQNPVHLSALQTFIGHESSITAIATGSNCAIVSSSLDCTCKFWSLMKKTPLISITFPCTIWDLKMDPLESLFYGVGSDGFVYSGKLQVTSRNRAKQGIEIVPWSCEKQDKPLTSMATIFRGDYVVTASEDGNICFWDARNGELIKFLDRKQTGSISHLVVLTGLDGHENVRAAAHLGRRIDRNVGGFHRWDLKGKMESFEVMEQKMELEKELAVAVMERKRSIDTLELALGGYEKLLKLILREVRAAGATSTSGVIEDENIKTNQMQ</sequence>
<dbReference type="InterPro" id="IPR045227">
    <property type="entry name" value="WDR18/Ipi3/RID3"/>
</dbReference>
<keyword evidence="5" id="KW-1185">Reference proteome</keyword>
<organism evidence="4 5">
    <name type="scientific">Oldenlandia corymbosa var. corymbosa</name>
    <dbReference type="NCBI Taxonomy" id="529605"/>
    <lineage>
        <taxon>Eukaryota</taxon>
        <taxon>Viridiplantae</taxon>
        <taxon>Streptophyta</taxon>
        <taxon>Embryophyta</taxon>
        <taxon>Tracheophyta</taxon>
        <taxon>Spermatophyta</taxon>
        <taxon>Magnoliopsida</taxon>
        <taxon>eudicotyledons</taxon>
        <taxon>Gunneridae</taxon>
        <taxon>Pentapetalae</taxon>
        <taxon>asterids</taxon>
        <taxon>lamiids</taxon>
        <taxon>Gentianales</taxon>
        <taxon>Rubiaceae</taxon>
        <taxon>Rubioideae</taxon>
        <taxon>Spermacoceae</taxon>
        <taxon>Hedyotis-Oldenlandia complex</taxon>
        <taxon>Oldenlandia</taxon>
    </lineage>
</organism>
<dbReference type="InterPro" id="IPR019775">
    <property type="entry name" value="WD40_repeat_CS"/>
</dbReference>
<evidence type="ECO:0000313" key="4">
    <source>
        <dbReference type="EMBL" id="CAI9088874.1"/>
    </source>
</evidence>
<feature type="repeat" description="WD" evidence="3">
    <location>
        <begin position="282"/>
        <end position="307"/>
    </location>
</feature>
<keyword evidence="1 3" id="KW-0853">WD repeat</keyword>
<dbReference type="AlphaFoldDB" id="A0AAV1BZR6"/>
<dbReference type="GO" id="GO:0006261">
    <property type="term" value="P:DNA-templated DNA replication"/>
    <property type="evidence" value="ECO:0007669"/>
    <property type="project" value="TreeGrafter"/>
</dbReference>
<dbReference type="InterPro" id="IPR011047">
    <property type="entry name" value="Quinoprotein_ADH-like_sf"/>
</dbReference>
<dbReference type="SUPFAM" id="SSF50998">
    <property type="entry name" value="Quinoprotein alcohol dehydrogenase-like"/>
    <property type="match status" value="1"/>
</dbReference>
<dbReference type="InterPro" id="IPR001680">
    <property type="entry name" value="WD40_rpt"/>
</dbReference>
<dbReference type="GO" id="GO:0120330">
    <property type="term" value="C:rixosome complex"/>
    <property type="evidence" value="ECO:0007669"/>
    <property type="project" value="TreeGrafter"/>
</dbReference>